<dbReference type="Proteomes" id="UP000469559">
    <property type="component" value="Unassembled WGS sequence"/>
</dbReference>
<accession>A0A8T9B8N6</accession>
<keyword evidence="3" id="KW-1185">Reference proteome</keyword>
<feature type="compositionally biased region" description="Low complexity" evidence="1">
    <location>
        <begin position="15"/>
        <end position="25"/>
    </location>
</feature>
<proteinExistence type="predicted"/>
<feature type="region of interest" description="Disordered" evidence="1">
    <location>
        <begin position="1"/>
        <end position="25"/>
    </location>
</feature>
<comment type="caution">
    <text evidence="2">The sequence shown here is derived from an EMBL/GenBank/DDBJ whole genome shotgun (WGS) entry which is preliminary data.</text>
</comment>
<evidence type="ECO:0000313" key="3">
    <source>
        <dbReference type="Proteomes" id="UP000469559"/>
    </source>
</evidence>
<evidence type="ECO:0000256" key="1">
    <source>
        <dbReference type="SAM" id="MobiDB-lite"/>
    </source>
</evidence>
<dbReference type="AlphaFoldDB" id="A0A8T9B8N6"/>
<dbReference type="EMBL" id="QGMF01000375">
    <property type="protein sequence ID" value="TVY16384.1"/>
    <property type="molecule type" value="Genomic_DNA"/>
</dbReference>
<feature type="compositionally biased region" description="Basic residues" evidence="1">
    <location>
        <begin position="1"/>
        <end position="14"/>
    </location>
</feature>
<evidence type="ECO:0000313" key="2">
    <source>
        <dbReference type="EMBL" id="TVY16384.1"/>
    </source>
</evidence>
<name>A0A8T9B8N6_9HELO</name>
<gene>
    <name evidence="2" type="ORF">LARI1_G008666</name>
</gene>
<reference evidence="2 3" key="1">
    <citation type="submission" date="2018-05" db="EMBL/GenBank/DDBJ databases">
        <title>Whole genome sequencing for identification of molecular markers to develop diagnostic detection tools for the regulated plant pathogen Lachnellula willkommii.</title>
        <authorList>
            <person name="Giroux E."/>
            <person name="Bilodeau G."/>
        </authorList>
    </citation>
    <scope>NUCLEOTIDE SEQUENCE [LARGE SCALE GENOMIC DNA]</scope>
    <source>
        <strain evidence="2 3">CBS 203.66</strain>
    </source>
</reference>
<sequence length="293" mass="32556">MASRHKSSRGHSSSKAHSSSSTAAAPVPTWPPVSFLFIVNELPTNDDPESPGSVETQFVDGRWRPPVVMAGYFPQTPGYVYKWCNGVVSLAEGYQWVAQPIGNPVYAQGTIFANGPQVWPAFYRAATVFFCNRFDQFFTARGDASTRNTSRAEGPEDWWHPLAFRHENGISRADHAGSHEHLAVRSASWINQLLPNAYRRESTHGSNQGGLGGLLPIVIALIAFSCTGRNELHRVLLHDRAWVGHTWTRHERETGRISRRGLVCTVFLDPDNTQGSTYETVQAVEEGNVPIFR</sequence>
<protein>
    <submittedName>
        <fullName evidence="2">Uncharacterized protein</fullName>
    </submittedName>
</protein>
<organism evidence="2 3">
    <name type="scientific">Lachnellula arida</name>
    <dbReference type="NCBI Taxonomy" id="1316785"/>
    <lineage>
        <taxon>Eukaryota</taxon>
        <taxon>Fungi</taxon>
        <taxon>Dikarya</taxon>
        <taxon>Ascomycota</taxon>
        <taxon>Pezizomycotina</taxon>
        <taxon>Leotiomycetes</taxon>
        <taxon>Helotiales</taxon>
        <taxon>Lachnaceae</taxon>
        <taxon>Lachnellula</taxon>
    </lineage>
</organism>
<dbReference type="OrthoDB" id="5243686at2759"/>